<evidence type="ECO:0000256" key="2">
    <source>
        <dbReference type="ARBA" id="ARBA00022723"/>
    </source>
</evidence>
<dbReference type="EMBL" id="JXUW01000008">
    <property type="protein sequence ID" value="KJE77038.1"/>
    <property type="molecule type" value="Genomic_DNA"/>
</dbReference>
<evidence type="ECO:0000256" key="1">
    <source>
        <dbReference type="ARBA" id="ARBA00009405"/>
    </source>
</evidence>
<dbReference type="PANTHER" id="PTHR42738:SF7">
    <property type="entry name" value="HYDROXYMETHYLGLUTARYL-COA LYASE"/>
    <property type="match status" value="1"/>
</dbReference>
<dbReference type="CDD" id="cd07938">
    <property type="entry name" value="DRE_TIM_HMGL"/>
    <property type="match status" value="1"/>
</dbReference>
<dbReference type="GO" id="GO:0046951">
    <property type="term" value="P:ketone body biosynthetic process"/>
    <property type="evidence" value="ECO:0007669"/>
    <property type="project" value="TreeGrafter"/>
</dbReference>
<keyword evidence="2" id="KW-0479">Metal-binding</keyword>
<dbReference type="STRING" id="1121877.FEAC_11640"/>
<evidence type="ECO:0000259" key="4">
    <source>
        <dbReference type="PROSITE" id="PS50991"/>
    </source>
</evidence>
<dbReference type="Gene3D" id="3.20.20.70">
    <property type="entry name" value="Aldolase class I"/>
    <property type="match status" value="1"/>
</dbReference>
<name>A0A0D8FUS3_9ACTN</name>
<dbReference type="EC" id="4.1.3.4" evidence="5"/>
<proteinExistence type="inferred from homology"/>
<evidence type="ECO:0000256" key="3">
    <source>
        <dbReference type="ARBA" id="ARBA00023239"/>
    </source>
</evidence>
<accession>A0A0D8FUS3</accession>
<dbReference type="AlphaFoldDB" id="A0A0D8FUS3"/>
<dbReference type="InterPro" id="IPR013785">
    <property type="entry name" value="Aldolase_TIM"/>
</dbReference>
<evidence type="ECO:0000313" key="5">
    <source>
        <dbReference type="EMBL" id="KJE77038.1"/>
    </source>
</evidence>
<dbReference type="GO" id="GO:0004419">
    <property type="term" value="F:hydroxymethylglutaryl-CoA lyase activity"/>
    <property type="evidence" value="ECO:0007669"/>
    <property type="project" value="UniProtKB-EC"/>
</dbReference>
<dbReference type="GeneID" id="78372396"/>
<feature type="domain" description="Pyruvate carboxyltransferase" evidence="4">
    <location>
        <begin position="6"/>
        <end position="275"/>
    </location>
</feature>
<reference evidence="5 6" key="1">
    <citation type="submission" date="2015-01" db="EMBL/GenBank/DDBJ databases">
        <title>Draft genome of the acidophilic iron oxidizer Ferrimicrobium acidiphilum strain T23.</title>
        <authorList>
            <person name="Poehlein A."/>
            <person name="Eisen S."/>
            <person name="Schloemann M."/>
            <person name="Johnson B.D."/>
            <person name="Daniel R."/>
            <person name="Muehling M."/>
        </authorList>
    </citation>
    <scope>NUCLEOTIDE SEQUENCE [LARGE SCALE GENOMIC DNA]</scope>
    <source>
        <strain evidence="5 6">T23</strain>
    </source>
</reference>
<protein>
    <submittedName>
        <fullName evidence="5">Hydroxymethylglutaryl-CoA lyase YngG</fullName>
        <ecNumber evidence="5">4.1.3.4</ecNumber>
    </submittedName>
</protein>
<evidence type="ECO:0000313" key="6">
    <source>
        <dbReference type="Proteomes" id="UP000032336"/>
    </source>
</evidence>
<comment type="caution">
    <text evidence="5">The sequence shown here is derived from an EMBL/GenBank/DDBJ whole genome shotgun (WGS) entry which is preliminary data.</text>
</comment>
<comment type="similarity">
    <text evidence="1">Belongs to the HMG-CoA lyase family.</text>
</comment>
<dbReference type="PROSITE" id="PS50991">
    <property type="entry name" value="PYR_CT"/>
    <property type="match status" value="1"/>
</dbReference>
<dbReference type="GO" id="GO:0006552">
    <property type="term" value="P:L-leucine catabolic process"/>
    <property type="evidence" value="ECO:0007669"/>
    <property type="project" value="TreeGrafter"/>
</dbReference>
<dbReference type="InterPro" id="IPR043594">
    <property type="entry name" value="HMGL"/>
</dbReference>
<keyword evidence="6" id="KW-1185">Reference proteome</keyword>
<dbReference type="PANTHER" id="PTHR42738">
    <property type="entry name" value="HYDROXYMETHYLGLUTARYL-COA LYASE"/>
    <property type="match status" value="1"/>
</dbReference>
<gene>
    <name evidence="5" type="primary">yngG2</name>
    <name evidence="5" type="ORF">FEAC_11640</name>
</gene>
<dbReference type="Pfam" id="PF00682">
    <property type="entry name" value="HMGL-like"/>
    <property type="match status" value="1"/>
</dbReference>
<dbReference type="RefSeq" id="WP_035388953.1">
    <property type="nucleotide sequence ID" value="NZ_JQKF01000008.1"/>
</dbReference>
<organism evidence="5 6">
    <name type="scientific">Ferrimicrobium acidiphilum DSM 19497</name>
    <dbReference type="NCBI Taxonomy" id="1121877"/>
    <lineage>
        <taxon>Bacteria</taxon>
        <taxon>Bacillati</taxon>
        <taxon>Actinomycetota</taxon>
        <taxon>Acidimicrobiia</taxon>
        <taxon>Acidimicrobiales</taxon>
        <taxon>Acidimicrobiaceae</taxon>
        <taxon>Ferrimicrobium</taxon>
    </lineage>
</organism>
<dbReference type="OrthoDB" id="9784013at2"/>
<dbReference type="eggNOG" id="COG0119">
    <property type="taxonomic scope" value="Bacteria"/>
</dbReference>
<dbReference type="PATRIC" id="fig|1121877.4.peg.1279"/>
<dbReference type="SUPFAM" id="SSF51569">
    <property type="entry name" value="Aldolase"/>
    <property type="match status" value="1"/>
</dbReference>
<dbReference type="GO" id="GO:0046872">
    <property type="term" value="F:metal ion binding"/>
    <property type="evidence" value="ECO:0007669"/>
    <property type="project" value="UniProtKB-KW"/>
</dbReference>
<dbReference type="InterPro" id="IPR000891">
    <property type="entry name" value="PYR_CT"/>
</dbReference>
<dbReference type="NCBIfam" id="NF004283">
    <property type="entry name" value="PRK05692.1"/>
    <property type="match status" value="1"/>
</dbReference>
<keyword evidence="3 5" id="KW-0456">Lyase</keyword>
<sequence>MGQPRIEIVEVSPRDGLQNEATPFSTDEKVALIEGCLSAGLERIEVASFVNPARVPQMADAEAVLGRLSPKAFDGAIGLVLNDRGLDRALATPLREINYVVVVTETFSQRNQGKSVEANLSMASTVTQRAKEAGLRTSITISAAFGCPYEGEVTAEQLYAIVKRVADLEPFEIAIADTIGVAVPKDVHERMQGVRKIIGSRPIQLRCHFHNTRNTGLANAMAAVEEGVTILDASLGGIGGCPFAPNATGNIPTEDLAYMLERSGYELGIDLPSLFPVVELLSRKLPNPVPGLLTRAGIFPPLA</sequence>
<dbReference type="Proteomes" id="UP000032336">
    <property type="component" value="Unassembled WGS sequence"/>
</dbReference>